<keyword evidence="2" id="KW-1185">Reference proteome</keyword>
<dbReference type="Proteomes" id="UP001164746">
    <property type="component" value="Chromosome 14"/>
</dbReference>
<accession>A0ABY7FYT0</accession>
<organism evidence="1 2">
    <name type="scientific">Mya arenaria</name>
    <name type="common">Soft-shell clam</name>
    <dbReference type="NCBI Taxonomy" id="6604"/>
    <lineage>
        <taxon>Eukaryota</taxon>
        <taxon>Metazoa</taxon>
        <taxon>Spiralia</taxon>
        <taxon>Lophotrochozoa</taxon>
        <taxon>Mollusca</taxon>
        <taxon>Bivalvia</taxon>
        <taxon>Autobranchia</taxon>
        <taxon>Heteroconchia</taxon>
        <taxon>Euheterodonta</taxon>
        <taxon>Imparidentia</taxon>
        <taxon>Neoheterodontei</taxon>
        <taxon>Myida</taxon>
        <taxon>Myoidea</taxon>
        <taxon>Myidae</taxon>
        <taxon>Mya</taxon>
    </lineage>
</organism>
<dbReference type="EMBL" id="CP111025">
    <property type="protein sequence ID" value="WAR26063.1"/>
    <property type="molecule type" value="Genomic_DNA"/>
</dbReference>
<sequence>MGYYSYDNRNVALGNIISNTISRSCKAATLVAFTTEGNLSQSPVHLHKAVHGRLAFTHLHRPRQPLSLSHPHFRSSIHDFAAGKSVNHTGCHVELGSSSFVQPCEAGEGSVGDGLRDCPQQKPAWLSNRWSELSV</sequence>
<evidence type="ECO:0000313" key="1">
    <source>
        <dbReference type="EMBL" id="WAR26063.1"/>
    </source>
</evidence>
<proteinExistence type="predicted"/>
<reference evidence="1" key="1">
    <citation type="submission" date="2022-11" db="EMBL/GenBank/DDBJ databases">
        <title>Centuries of genome instability and evolution in soft-shell clam transmissible cancer (bioRxiv).</title>
        <authorList>
            <person name="Hart S.F.M."/>
            <person name="Yonemitsu M.A."/>
            <person name="Giersch R.M."/>
            <person name="Beal B.F."/>
            <person name="Arriagada G."/>
            <person name="Davis B.W."/>
            <person name="Ostrander E.A."/>
            <person name="Goff S.P."/>
            <person name="Metzger M.J."/>
        </authorList>
    </citation>
    <scope>NUCLEOTIDE SEQUENCE</scope>
    <source>
        <strain evidence="1">MELC-2E11</strain>
        <tissue evidence="1">Siphon/mantle</tissue>
    </source>
</reference>
<protein>
    <submittedName>
        <fullName evidence="1">Uncharacterized protein</fullName>
    </submittedName>
</protein>
<evidence type="ECO:0000313" key="2">
    <source>
        <dbReference type="Proteomes" id="UP001164746"/>
    </source>
</evidence>
<name>A0ABY7FYT0_MYAAR</name>
<gene>
    <name evidence="1" type="ORF">MAR_011767</name>
</gene>